<name>A0ABV7QSU1_9PSEU</name>
<evidence type="ECO:0000313" key="2">
    <source>
        <dbReference type="EMBL" id="MFC3514658.1"/>
    </source>
</evidence>
<comment type="caution">
    <text evidence="2">The sequence shown here is derived from an EMBL/GenBank/DDBJ whole genome shotgun (WGS) entry which is preliminary data.</text>
</comment>
<proteinExistence type="predicted"/>
<evidence type="ECO:0000256" key="1">
    <source>
        <dbReference type="SAM" id="Phobius"/>
    </source>
</evidence>
<sequence>MTPSNETETLVRDSLERLAEQAPDGNEVLNALARARQRQHRRRPRLALAAAAAAVIAVAAGVPLVVNAVTDVPAQLTPAAGRPVLAYTPGWLPDGFTEQYRSGGPGNTAQVRQWQAGASRVEIAAHSTADPEWAQTALRISALKDQVVVHGRVAMVTGPSDTIATLTWMPDDRHVLTAKVEGVPDARAAAEQVADSVTQEPVLVRGEARFGPLPAGMREEATTVRGSDSGNATTVLDAGGPAGKVRVTVGSGSPALGGSGPVRVRGLPGAYVPASGPADAQVTVRLSAGRWLTASGRLPREQLVAVADGIVLDSAPDYAWLGTR</sequence>
<evidence type="ECO:0000313" key="3">
    <source>
        <dbReference type="Proteomes" id="UP001595764"/>
    </source>
</evidence>
<dbReference type="EMBL" id="JBHRWI010000042">
    <property type="protein sequence ID" value="MFC3514658.1"/>
    <property type="molecule type" value="Genomic_DNA"/>
</dbReference>
<dbReference type="RefSeq" id="WP_377872756.1">
    <property type="nucleotide sequence ID" value="NZ_JBHMAY010000040.1"/>
</dbReference>
<gene>
    <name evidence="2" type="ORF">ACFORO_31115</name>
</gene>
<keyword evidence="1" id="KW-1133">Transmembrane helix</keyword>
<protein>
    <submittedName>
        <fullName evidence="2">Uncharacterized protein</fullName>
    </submittedName>
</protein>
<organism evidence="2 3">
    <name type="scientific">Amycolatopsis halotolerans</name>
    <dbReference type="NCBI Taxonomy" id="330083"/>
    <lineage>
        <taxon>Bacteria</taxon>
        <taxon>Bacillati</taxon>
        <taxon>Actinomycetota</taxon>
        <taxon>Actinomycetes</taxon>
        <taxon>Pseudonocardiales</taxon>
        <taxon>Pseudonocardiaceae</taxon>
        <taxon>Amycolatopsis</taxon>
    </lineage>
</organism>
<keyword evidence="3" id="KW-1185">Reference proteome</keyword>
<accession>A0ABV7QSU1</accession>
<keyword evidence="1" id="KW-0812">Transmembrane</keyword>
<keyword evidence="1" id="KW-0472">Membrane</keyword>
<reference evidence="3" key="1">
    <citation type="journal article" date="2019" name="Int. J. Syst. Evol. Microbiol.">
        <title>The Global Catalogue of Microorganisms (GCM) 10K type strain sequencing project: providing services to taxonomists for standard genome sequencing and annotation.</title>
        <authorList>
            <consortium name="The Broad Institute Genomics Platform"/>
            <consortium name="The Broad Institute Genome Sequencing Center for Infectious Disease"/>
            <person name="Wu L."/>
            <person name="Ma J."/>
        </authorList>
    </citation>
    <scope>NUCLEOTIDE SEQUENCE [LARGE SCALE GENOMIC DNA]</scope>
    <source>
        <strain evidence="3">CGMCC 4.7682</strain>
    </source>
</reference>
<dbReference type="Proteomes" id="UP001595764">
    <property type="component" value="Unassembled WGS sequence"/>
</dbReference>
<feature type="transmembrane region" description="Helical" evidence="1">
    <location>
        <begin position="46"/>
        <end position="66"/>
    </location>
</feature>